<name>A0A388JNV3_CHABU</name>
<dbReference type="STRING" id="69332.A0A388JNV3"/>
<evidence type="ECO:0000313" key="3">
    <source>
        <dbReference type="Proteomes" id="UP000265515"/>
    </source>
</evidence>
<dbReference type="OrthoDB" id="550575at2759"/>
<keyword evidence="3" id="KW-1185">Reference proteome</keyword>
<dbReference type="GO" id="GO:0031146">
    <property type="term" value="P:SCF-dependent proteasomal ubiquitin-dependent protein catabolic process"/>
    <property type="evidence" value="ECO:0007669"/>
    <property type="project" value="TreeGrafter"/>
</dbReference>
<dbReference type="EMBL" id="BFEA01000004">
    <property type="protein sequence ID" value="GBG59499.1"/>
    <property type="molecule type" value="Genomic_DNA"/>
</dbReference>
<dbReference type="Proteomes" id="UP000265515">
    <property type="component" value="Unassembled WGS sequence"/>
</dbReference>
<organism evidence="2 3">
    <name type="scientific">Chara braunii</name>
    <name type="common">Braun's stonewort</name>
    <dbReference type="NCBI Taxonomy" id="69332"/>
    <lineage>
        <taxon>Eukaryota</taxon>
        <taxon>Viridiplantae</taxon>
        <taxon>Streptophyta</taxon>
        <taxon>Charophyceae</taxon>
        <taxon>Charales</taxon>
        <taxon>Characeae</taxon>
        <taxon>Chara</taxon>
    </lineage>
</organism>
<dbReference type="InterPro" id="IPR032675">
    <property type="entry name" value="LRR_dom_sf"/>
</dbReference>
<dbReference type="InterPro" id="IPR006553">
    <property type="entry name" value="Leu-rich_rpt_Cys-con_subtyp"/>
</dbReference>
<sequence>MRGFDSEGIDDCVTAGIVVLVTKVEVVVDEGGGVDDVLAERAVDVGDDVISVDVEEDGGRVVVPEVGGGNVVVTTWMAGVMSSTSTWPSMVGGSIDLRDGNCAVSAKGASLEAWKTGGGLNVTMGMASVLNTASQLAEITDLIPFPSVAVPTAAASTIVVSTAAVSTAAVSTPGFTPAVSATEVASAARPVTACSSAANKVPTVAVPTAAASTAVVSTAAAAVVSTIAVSTAADSTPGFTPAVFATEVASAAVLATEVASAAVPTTTLVSAAVPLFTTSSAFVPRISHAIVFTGCQNVTNKGLRAIAMKCTDLRRLSLKTMKNIDDGALQAIAAGCLNLERLELKDCKGITDVGIIAISKTCRGLWSLQELDMGHGAVDFFGGLVVGSSREGISNAIAFVGGMTNGECELGKEVEPSSLGWGDVFLGEDGRNDGVVSADGEVLSVEVRAADCEGVNQDEEFLLVGGVIHLRGKELLACEGDGVFVGWSLGDGSNGEAGGISGDIEMASGVGDLEDRGRGDDLLEEVKSVLAVIVPIEGLVLAFEFVERDREDLANVLKVGLKMRMSSRYTTTQTSRRSRKMWFMVDWNVAGALRKHPLCSWRYMRSSGVSFWRRRGGEEKGGWEATSLAFHPHKVGGLEVLKGELGGVERGSVEVVIGGGWGGVVGGDVMEKARAEGSGRGLVMGVESSIVVKHSREEVGKGHVGFVGEGGCKIFVAYSLDAGDERKVGNDDGGEVMAEGADVFDEAVRGTALAEVTKLFEVVIDGFLGAEGDSEKVGPLEEGVMRSSGGAAVADFGHALFGGIAKEVRGGNGKPMDKGHVVELERVMELGKEEENVLVGKAREGHDVGGWKGTGDFPFTRNDPGEGVEVEVIGGSVVAGVIELAVVVKEVVGGKLWHCRVSLGGDLGIGGTGGGDGGGRHDGLVLIAVISMLEDWAMSGEDGVDEVAEAKAAHEVEADAAAAATAARWRVDSLSSDQVTDASFISVAANCRKLEVLKVKVCKGLTNEGLSVVGSCCRRLRMLVLTCCDEISNVGIMAVGKGCPRLSVLVLVRLGGKIDDGLLAIGAGCPRLQVLDVSYCSISDVAIQQIVCGCLLLEAITLESCAGMSAFGLVAILRACRGLRQLRISPPENRKGLGPCIEGHRFVGYAALSWPSFVLHNPSMRDIADDCGLAERAWSGIFDLGGMTDWEKMGEREGMGEGGGEQDVGLEWMDLEEPSGALAVHQKATDRIPALAQDQADRAGHKNDPTLLAVSSRQPNAELPEAGVDATDSIVDTAGVDEMEQEEGLAVGRTLDENGDVPVQKEKGRLTVWTDDEREDNDRDRESAMRRSRAEIFSTEDTSRPHRGRLQENTQQ</sequence>
<reference evidence="2 3" key="1">
    <citation type="journal article" date="2018" name="Cell">
        <title>The Chara Genome: Secondary Complexity and Implications for Plant Terrestrialization.</title>
        <authorList>
            <person name="Nishiyama T."/>
            <person name="Sakayama H."/>
            <person name="Vries J.D."/>
            <person name="Buschmann H."/>
            <person name="Saint-Marcoux D."/>
            <person name="Ullrich K.K."/>
            <person name="Haas F.B."/>
            <person name="Vanderstraeten L."/>
            <person name="Becker D."/>
            <person name="Lang D."/>
            <person name="Vosolsobe S."/>
            <person name="Rombauts S."/>
            <person name="Wilhelmsson P.K.I."/>
            <person name="Janitza P."/>
            <person name="Kern R."/>
            <person name="Heyl A."/>
            <person name="Rumpler F."/>
            <person name="Villalobos L.I.A.C."/>
            <person name="Clay J.M."/>
            <person name="Skokan R."/>
            <person name="Toyoda A."/>
            <person name="Suzuki Y."/>
            <person name="Kagoshima H."/>
            <person name="Schijlen E."/>
            <person name="Tajeshwar N."/>
            <person name="Catarino B."/>
            <person name="Hetherington A.J."/>
            <person name="Saltykova A."/>
            <person name="Bonnot C."/>
            <person name="Breuninger H."/>
            <person name="Symeonidi A."/>
            <person name="Radhakrishnan G.V."/>
            <person name="Van Nieuwerburgh F."/>
            <person name="Deforce D."/>
            <person name="Chang C."/>
            <person name="Karol K.G."/>
            <person name="Hedrich R."/>
            <person name="Ulvskov P."/>
            <person name="Glockner G."/>
            <person name="Delwiche C.F."/>
            <person name="Petrasek J."/>
            <person name="Van de Peer Y."/>
            <person name="Friml J."/>
            <person name="Beilby M."/>
            <person name="Dolan L."/>
            <person name="Kohara Y."/>
            <person name="Sugano S."/>
            <person name="Fujiyama A."/>
            <person name="Delaux P.-M."/>
            <person name="Quint M."/>
            <person name="TheiBen G."/>
            <person name="Hagemann M."/>
            <person name="Harholt J."/>
            <person name="Dunand C."/>
            <person name="Zachgo S."/>
            <person name="Langdale J."/>
            <person name="Maumus F."/>
            <person name="Straeten D.V.D."/>
            <person name="Gould S.B."/>
            <person name="Rensing S.A."/>
        </authorList>
    </citation>
    <scope>NUCLEOTIDE SEQUENCE [LARGE SCALE GENOMIC DNA]</scope>
    <source>
        <strain evidence="2 3">S276</strain>
    </source>
</reference>
<comment type="caution">
    <text evidence="2">The sequence shown here is derived from an EMBL/GenBank/DDBJ whole genome shotgun (WGS) entry which is preliminary data.</text>
</comment>
<dbReference type="Gramene" id="GBG59499">
    <property type="protein sequence ID" value="GBG59499"/>
    <property type="gene ID" value="CBR_g38523"/>
</dbReference>
<feature type="compositionally biased region" description="Basic and acidic residues" evidence="1">
    <location>
        <begin position="1320"/>
        <end position="1334"/>
    </location>
</feature>
<dbReference type="Gene3D" id="3.80.10.10">
    <property type="entry name" value="Ribonuclease Inhibitor"/>
    <property type="match status" value="2"/>
</dbReference>
<accession>A0A388JNV3</accession>
<proteinExistence type="predicted"/>
<dbReference type="SUPFAM" id="SSF52047">
    <property type="entry name" value="RNI-like"/>
    <property type="match status" value="2"/>
</dbReference>
<dbReference type="SMART" id="SM00367">
    <property type="entry name" value="LRR_CC"/>
    <property type="match status" value="7"/>
</dbReference>
<dbReference type="PANTHER" id="PTHR13318">
    <property type="entry name" value="PARTNER OF PAIRED, ISOFORM B-RELATED"/>
    <property type="match status" value="1"/>
</dbReference>
<protein>
    <submittedName>
        <fullName evidence="2">Uncharacterized protein</fullName>
    </submittedName>
</protein>
<dbReference type="GO" id="GO:0019005">
    <property type="term" value="C:SCF ubiquitin ligase complex"/>
    <property type="evidence" value="ECO:0007669"/>
    <property type="project" value="TreeGrafter"/>
</dbReference>
<evidence type="ECO:0000256" key="1">
    <source>
        <dbReference type="SAM" id="MobiDB-lite"/>
    </source>
</evidence>
<feature type="region of interest" description="Disordered" evidence="1">
    <location>
        <begin position="1283"/>
        <end position="1356"/>
    </location>
</feature>
<dbReference type="Pfam" id="PF13516">
    <property type="entry name" value="LRR_6"/>
    <property type="match status" value="1"/>
</dbReference>
<dbReference type="PANTHER" id="PTHR13318:SF105">
    <property type="entry name" value="F-BOX_LRR-REPEAT PROTEIN 3"/>
    <property type="match status" value="1"/>
</dbReference>
<dbReference type="InterPro" id="IPR001611">
    <property type="entry name" value="Leu-rich_rpt"/>
</dbReference>
<gene>
    <name evidence="2" type="ORF">CBR_g38523</name>
</gene>
<evidence type="ECO:0000313" key="2">
    <source>
        <dbReference type="EMBL" id="GBG59499.1"/>
    </source>
</evidence>